<keyword evidence="1" id="KW-0732">Signal</keyword>
<feature type="signal peptide" evidence="1">
    <location>
        <begin position="1"/>
        <end position="31"/>
    </location>
</feature>
<accession>A0A250KF44</accession>
<sequence>MKIMKYIVKFRFFHWLLLFGCLLCVPHSVQAQAWDGEGDIKVYAGYANVGGRSGIELGSDYALSDYVSVGGQVTYVNVKDYDEGRDRALMGYDLSLMGNYHWAEVLKLPSVLDIYSGASVGLRTAGLQVGVRYNFSEAIGVYGQVRQNLFKTFSDDVEHGRVYQGKTALSVGLTVTF</sequence>
<dbReference type="InterPro" id="IPR046588">
    <property type="entry name" value="DUF6646"/>
</dbReference>
<dbReference type="EMBL" id="AP018049">
    <property type="protein sequence ID" value="BBA28277.1"/>
    <property type="molecule type" value="Genomic_DNA"/>
</dbReference>
<protein>
    <submittedName>
        <fullName evidence="2">OmpA family outer membrane protein</fullName>
    </submittedName>
</protein>
<dbReference type="Pfam" id="PF20351">
    <property type="entry name" value="DUF6646"/>
    <property type="match status" value="1"/>
</dbReference>
<evidence type="ECO:0000256" key="1">
    <source>
        <dbReference type="SAM" id="SignalP"/>
    </source>
</evidence>
<reference evidence="2 3" key="1">
    <citation type="submission" date="2017-05" db="EMBL/GenBank/DDBJ databases">
        <title>whole genome sequence of Prevotella melaninogenica GAI 07411.</title>
        <authorList>
            <person name="Kondo Y."/>
            <person name="Hoshino T."/>
        </authorList>
    </citation>
    <scope>NUCLEOTIDE SEQUENCE [LARGE SCALE GENOMIC DNA]</scope>
    <source>
        <strain evidence="2 3">GAI 07411</strain>
    </source>
</reference>
<evidence type="ECO:0000313" key="3">
    <source>
        <dbReference type="Proteomes" id="UP000267517"/>
    </source>
</evidence>
<feature type="chain" id="PRO_5013236325" evidence="1">
    <location>
        <begin position="32"/>
        <end position="177"/>
    </location>
</feature>
<dbReference type="AlphaFoldDB" id="A0A250KF44"/>
<dbReference type="Proteomes" id="UP000267517">
    <property type="component" value="Chromosome I"/>
</dbReference>
<organism evidence="2 3">
    <name type="scientific">Prevotella melaninogenica</name>
    <dbReference type="NCBI Taxonomy" id="28132"/>
    <lineage>
        <taxon>Bacteria</taxon>
        <taxon>Pseudomonadati</taxon>
        <taxon>Bacteroidota</taxon>
        <taxon>Bacteroidia</taxon>
        <taxon>Bacteroidales</taxon>
        <taxon>Prevotellaceae</taxon>
        <taxon>Prevotella</taxon>
    </lineage>
</organism>
<evidence type="ECO:0000313" key="2">
    <source>
        <dbReference type="EMBL" id="BBA28277.1"/>
    </source>
</evidence>
<gene>
    <name evidence="2" type="ORF">PMEL1_00167</name>
</gene>
<proteinExistence type="predicted"/>
<name>A0A250KF44_9BACT</name>